<dbReference type="InterPro" id="IPR001279">
    <property type="entry name" value="Metallo-B-lactamas"/>
</dbReference>
<proteinExistence type="predicted"/>
<dbReference type="Proteomes" id="UP000094197">
    <property type="component" value="Chromosome 2"/>
</dbReference>
<gene>
    <name evidence="2" type="ORF">A0128_19800</name>
</gene>
<dbReference type="PANTHER" id="PTHR43041:SF1">
    <property type="entry name" value="METALLO-BETA-LACTAMASE DOMAIN-CONTAINING PROTEIN"/>
    <property type="match status" value="1"/>
</dbReference>
<dbReference type="EMBL" id="CP015218">
    <property type="protein sequence ID" value="AOP36273.1"/>
    <property type="molecule type" value="Genomic_DNA"/>
</dbReference>
<dbReference type="Pfam" id="PF19583">
    <property type="entry name" value="ODP"/>
    <property type="match status" value="1"/>
</dbReference>
<evidence type="ECO:0000313" key="3">
    <source>
        <dbReference type="Proteomes" id="UP000094197"/>
    </source>
</evidence>
<reference evidence="2 3" key="1">
    <citation type="submission" date="2016-04" db="EMBL/GenBank/DDBJ databases">
        <title>Complete genome seqeunce of Leptospira alstonii serovar Room22.</title>
        <authorList>
            <person name="Nally J.E."/>
            <person name="Bayles D.O."/>
            <person name="Hurley D."/>
            <person name="Fanning S."/>
            <person name="McMahon B.J."/>
            <person name="Arent Z."/>
        </authorList>
    </citation>
    <scope>NUCLEOTIDE SEQUENCE [LARGE SCALE GENOMIC DNA]</scope>
    <source>
        <strain evidence="2 3">GWTS #1</strain>
    </source>
</reference>
<dbReference type="PANTHER" id="PTHR43041">
    <property type="entry name" value="HYDROLASE, METALLO-BETA-LACTAMASE SUPERFAMILY"/>
    <property type="match status" value="1"/>
</dbReference>
<evidence type="ECO:0000313" key="2">
    <source>
        <dbReference type="EMBL" id="AOP36273.1"/>
    </source>
</evidence>
<dbReference type="AlphaFoldDB" id="A0A1D7V382"/>
<accession>A0A1D7V382</accession>
<dbReference type="KEGG" id="laj:A0128_19800"/>
<dbReference type="CDD" id="cd07709">
    <property type="entry name" value="flavodiiron_proteins_MBL-fold"/>
    <property type="match status" value="1"/>
</dbReference>
<dbReference type="SMART" id="SM00849">
    <property type="entry name" value="Lactamase_B"/>
    <property type="match status" value="1"/>
</dbReference>
<dbReference type="OrthoDB" id="9768433at2"/>
<evidence type="ECO:0000259" key="1">
    <source>
        <dbReference type="SMART" id="SM00849"/>
    </source>
</evidence>
<dbReference type="Gene3D" id="3.60.15.10">
    <property type="entry name" value="Ribonuclease Z/Hydroxyacylglutathione hydrolase-like"/>
    <property type="match status" value="1"/>
</dbReference>
<protein>
    <submittedName>
        <fullName evidence="2">Flavoprotein</fullName>
    </submittedName>
</protein>
<dbReference type="InterPro" id="IPR036866">
    <property type="entry name" value="RibonucZ/Hydroxyglut_hydro"/>
</dbReference>
<organism evidence="2 3">
    <name type="scientific">Leptospira tipperaryensis</name>
    <dbReference type="NCBI Taxonomy" id="2564040"/>
    <lineage>
        <taxon>Bacteria</taxon>
        <taxon>Pseudomonadati</taxon>
        <taxon>Spirochaetota</taxon>
        <taxon>Spirochaetia</taxon>
        <taxon>Leptospirales</taxon>
        <taxon>Leptospiraceae</taxon>
        <taxon>Leptospira</taxon>
    </lineage>
</organism>
<feature type="domain" description="Metallo-beta-lactamase" evidence="1">
    <location>
        <begin position="30"/>
        <end position="220"/>
    </location>
</feature>
<keyword evidence="3" id="KW-1185">Reference proteome</keyword>
<dbReference type="SUPFAM" id="SSF56281">
    <property type="entry name" value="Metallo-hydrolase/oxidoreductase"/>
    <property type="match status" value="1"/>
</dbReference>
<name>A0A1D7V382_9LEPT</name>
<dbReference type="InterPro" id="IPR045761">
    <property type="entry name" value="ODP_dom"/>
</dbReference>
<sequence length="246" mass="28392">MKRMETIYSNQDYSWSVIARDPDKPGYIIDTNEYLIVSSGQGLLTDPGGSEIFPEVFSAICEKFDPTQIKKIFSSHQDPDIISSLSLWLEVNPDLKCYLSWLWSSFVPHFGGKQDTFIQIPDQGMDVVIGNHTLRAIPAHYLHSSGNFNLYDPTSRILFSGDVGASLLPPEYTDLFVSDFDRHTQYMKKFHQRWMGSNEAKKKWIREIRNLKVDMMVPQHGALFQKDQVQKFLDWFDELEVGITEN</sequence>